<evidence type="ECO:0000313" key="3">
    <source>
        <dbReference type="EMBL" id="NEE21596.1"/>
    </source>
</evidence>
<dbReference type="EMBL" id="JAAGMN010009252">
    <property type="protein sequence ID" value="NEE21596.1"/>
    <property type="molecule type" value="Genomic_DNA"/>
</dbReference>
<evidence type="ECO:0000256" key="1">
    <source>
        <dbReference type="SAM" id="MobiDB-lite"/>
    </source>
</evidence>
<keyword evidence="2" id="KW-0472">Membrane</keyword>
<organism evidence="3">
    <name type="scientific">Streptomyces sp. SID7499</name>
    <dbReference type="NCBI Taxonomy" id="2706086"/>
    <lineage>
        <taxon>Bacteria</taxon>
        <taxon>Bacillati</taxon>
        <taxon>Actinomycetota</taxon>
        <taxon>Actinomycetes</taxon>
        <taxon>Kitasatosporales</taxon>
        <taxon>Streptomycetaceae</taxon>
        <taxon>Streptomyces</taxon>
    </lineage>
</organism>
<feature type="region of interest" description="Disordered" evidence="1">
    <location>
        <begin position="43"/>
        <end position="100"/>
    </location>
</feature>
<accession>A0A6G3XUX5</accession>
<evidence type="ECO:0000256" key="2">
    <source>
        <dbReference type="SAM" id="Phobius"/>
    </source>
</evidence>
<gene>
    <name evidence="3" type="ORF">G3M58_85930</name>
</gene>
<sequence>MAEVEHTCPHCGHGVGRLMRVRGQGVSSCASCHKSDWSRRFPFPESDADRAQREAREARREELEAIHFDSLSNDEESANDETADDGGFTSAERRQQEHEELIQRVRDEESMKWAKGVVIGFLALLVLIVWSRADGNERGHPNDPTCQYAGRSMECW</sequence>
<feature type="compositionally biased region" description="Basic and acidic residues" evidence="1">
    <location>
        <begin position="47"/>
        <end position="67"/>
    </location>
</feature>
<dbReference type="AlphaFoldDB" id="A0A6G3XUX5"/>
<feature type="transmembrane region" description="Helical" evidence="2">
    <location>
        <begin position="113"/>
        <end position="133"/>
    </location>
</feature>
<feature type="compositionally biased region" description="Acidic residues" evidence="1">
    <location>
        <begin position="72"/>
        <end position="84"/>
    </location>
</feature>
<protein>
    <submittedName>
        <fullName evidence="3">Uncharacterized protein</fullName>
    </submittedName>
</protein>
<keyword evidence="2" id="KW-0812">Transmembrane</keyword>
<feature type="compositionally biased region" description="Basic and acidic residues" evidence="1">
    <location>
        <begin position="91"/>
        <end position="100"/>
    </location>
</feature>
<keyword evidence="2" id="KW-1133">Transmembrane helix</keyword>
<comment type="caution">
    <text evidence="3">The sequence shown here is derived from an EMBL/GenBank/DDBJ whole genome shotgun (WGS) entry which is preliminary data.</text>
</comment>
<reference evidence="3" key="1">
    <citation type="submission" date="2020-01" db="EMBL/GenBank/DDBJ databases">
        <title>Insect and environment-associated Actinomycetes.</title>
        <authorList>
            <person name="Currrie C."/>
            <person name="Chevrette M."/>
            <person name="Carlson C."/>
            <person name="Stubbendieck R."/>
            <person name="Wendt-Pienkowski E."/>
        </authorList>
    </citation>
    <scope>NUCLEOTIDE SEQUENCE</scope>
    <source>
        <strain evidence="3">SID7499</strain>
    </source>
</reference>
<name>A0A6G3XUX5_9ACTN</name>
<proteinExistence type="predicted"/>